<feature type="transmembrane region" description="Helical" evidence="8">
    <location>
        <begin position="74"/>
        <end position="100"/>
    </location>
</feature>
<reference evidence="9 10" key="1">
    <citation type="submission" date="2019-03" db="EMBL/GenBank/DDBJ databases">
        <title>First draft genome of Liparis tanakae, snailfish: a comprehensive survey of snailfish specific genes.</title>
        <authorList>
            <person name="Kim W."/>
            <person name="Song I."/>
            <person name="Jeong J.-H."/>
            <person name="Kim D."/>
            <person name="Kim S."/>
            <person name="Ryu S."/>
            <person name="Song J.Y."/>
            <person name="Lee S.K."/>
        </authorList>
    </citation>
    <scope>NUCLEOTIDE SEQUENCE [LARGE SCALE GENOMIC DNA]</scope>
    <source>
        <tissue evidence="9">Muscle</tissue>
    </source>
</reference>
<evidence type="ECO:0000256" key="2">
    <source>
        <dbReference type="ARBA" id="ARBA00004282"/>
    </source>
</evidence>
<keyword evidence="7 8" id="KW-0472">Membrane</keyword>
<dbReference type="Proteomes" id="UP000314294">
    <property type="component" value="Unassembled WGS sequence"/>
</dbReference>
<dbReference type="AlphaFoldDB" id="A0A4Z2EXG2"/>
<evidence type="ECO:0000313" key="10">
    <source>
        <dbReference type="Proteomes" id="UP000314294"/>
    </source>
</evidence>
<evidence type="ECO:0000256" key="6">
    <source>
        <dbReference type="ARBA" id="ARBA00022989"/>
    </source>
</evidence>
<organism evidence="9 10">
    <name type="scientific">Liparis tanakae</name>
    <name type="common">Tanaka's snailfish</name>
    <dbReference type="NCBI Taxonomy" id="230148"/>
    <lineage>
        <taxon>Eukaryota</taxon>
        <taxon>Metazoa</taxon>
        <taxon>Chordata</taxon>
        <taxon>Craniata</taxon>
        <taxon>Vertebrata</taxon>
        <taxon>Euteleostomi</taxon>
        <taxon>Actinopterygii</taxon>
        <taxon>Neopterygii</taxon>
        <taxon>Teleostei</taxon>
        <taxon>Neoteleostei</taxon>
        <taxon>Acanthomorphata</taxon>
        <taxon>Eupercaria</taxon>
        <taxon>Perciformes</taxon>
        <taxon>Cottioidei</taxon>
        <taxon>Cottales</taxon>
        <taxon>Liparidae</taxon>
        <taxon>Liparis</taxon>
    </lineage>
</organism>
<comment type="caution">
    <text evidence="9">The sequence shown here is derived from an EMBL/GenBank/DDBJ whole genome shotgun (WGS) entry which is preliminary data.</text>
</comment>
<dbReference type="InterPro" id="IPR019372">
    <property type="entry name" value="LHFPL"/>
</dbReference>
<dbReference type="Pfam" id="PF10242">
    <property type="entry name" value="L_HMGIC_fpl"/>
    <property type="match status" value="1"/>
</dbReference>
<keyword evidence="6 8" id="KW-1133">Transmembrane helix</keyword>
<dbReference type="GO" id="GO:0098609">
    <property type="term" value="P:cell-cell adhesion"/>
    <property type="evidence" value="ECO:0007669"/>
    <property type="project" value="TreeGrafter"/>
</dbReference>
<keyword evidence="4 8" id="KW-0812">Transmembrane</keyword>
<dbReference type="OrthoDB" id="8655982at2759"/>
<evidence type="ECO:0000256" key="8">
    <source>
        <dbReference type="SAM" id="Phobius"/>
    </source>
</evidence>
<evidence type="ECO:0000313" key="9">
    <source>
        <dbReference type="EMBL" id="TNN33656.1"/>
    </source>
</evidence>
<dbReference type="GO" id="GO:0005911">
    <property type="term" value="C:cell-cell junction"/>
    <property type="evidence" value="ECO:0007669"/>
    <property type="project" value="TreeGrafter"/>
</dbReference>
<dbReference type="PANTHER" id="PTHR14399">
    <property type="entry name" value="P53-INDUCED PROTEIN RELATED"/>
    <property type="match status" value="1"/>
</dbReference>
<dbReference type="EMBL" id="SRLO01002170">
    <property type="protein sequence ID" value="TNN33656.1"/>
    <property type="molecule type" value="Genomic_DNA"/>
</dbReference>
<dbReference type="InterPro" id="IPR015664">
    <property type="entry name" value="P53_induced"/>
</dbReference>
<keyword evidence="10" id="KW-1185">Reference proteome</keyword>
<proteinExistence type="inferred from homology"/>
<protein>
    <submittedName>
        <fullName evidence="9">Transmembrane protein 47</fullName>
    </submittedName>
</protein>
<evidence type="ECO:0000256" key="4">
    <source>
        <dbReference type="ARBA" id="ARBA00022692"/>
    </source>
</evidence>
<accession>A0A4Z2EXG2</accession>
<feature type="transmembrane region" description="Helical" evidence="8">
    <location>
        <begin position="12"/>
        <end position="37"/>
    </location>
</feature>
<dbReference type="GO" id="GO:0016020">
    <property type="term" value="C:membrane"/>
    <property type="evidence" value="ECO:0007669"/>
    <property type="project" value="UniProtKB-SubCell"/>
</dbReference>
<comment type="similarity">
    <text evidence="3">Belongs to the TMEM47 family.</text>
</comment>
<evidence type="ECO:0000256" key="3">
    <source>
        <dbReference type="ARBA" id="ARBA00008691"/>
    </source>
</evidence>
<evidence type="ECO:0000256" key="1">
    <source>
        <dbReference type="ARBA" id="ARBA00004141"/>
    </source>
</evidence>
<gene>
    <name evidence="9" type="primary">TMEM47_2</name>
    <name evidence="9" type="ORF">EYF80_056179</name>
</gene>
<evidence type="ECO:0000256" key="7">
    <source>
        <dbReference type="ARBA" id="ARBA00023136"/>
    </source>
</evidence>
<comment type="subcellular location">
    <subcellularLocation>
        <location evidence="2">Cell junction</location>
    </subcellularLocation>
    <subcellularLocation>
        <location evidence="1">Membrane</location>
        <topology evidence="1">Multi-pass membrane protein</topology>
    </subcellularLocation>
</comment>
<name>A0A4Z2EXG2_9TELE</name>
<dbReference type="Gene3D" id="1.20.140.150">
    <property type="match status" value="1"/>
</dbReference>
<dbReference type="PANTHER" id="PTHR14399:SF12">
    <property type="entry name" value="TRANSMEMBRANE PROTEIN 47"/>
    <property type="match status" value="1"/>
</dbReference>
<keyword evidence="5" id="KW-0965">Cell junction</keyword>
<sequence>MSVNEVFVFRPFKLIALLCVFLALSLDVVALLSPSWVTADHFSLSLWESCSQSEARAPAEEAPWSCFSTLTSDWQIATLVLLVAGAVATLLAFLVALISLCRGTQRRHYRTVAVLLFTADRSSSVENVQNHADRRDDVTFYIHAVENILHLTSEGKCDVSPRVSEPVGHKGPVCGGWALAAAREAWAAAALLFLSVTALRE</sequence>
<evidence type="ECO:0000256" key="5">
    <source>
        <dbReference type="ARBA" id="ARBA00022949"/>
    </source>
</evidence>